<sequence>MSSGTVSVGSISISQDCIKIEQLYNVDASSPAHNNVIVYNDNAIDSSGSDGWVAKALDLENLGNVYAASAPDHNSILAWNTGTGWVNRSAETVFDYLSESKSKQDQFVVFEGSTSVCSFEDGNHLYKKEVSDSDFSFAQNIEKGVVATINYGVGTVLRSSKGFSALPSVVPGRLALRETRFYLSTAPATIGIVSMGAEAVLNLYQSDNVLSQGPVTVPSGGSTTLEVSVVGEYYLESDGFVLCGIKESGVIRPAIPMAAELLGFNTNAVVTASSTPTTAVYHRGNSTTGTFTVSSSEGSFGSDDSFASTGALIVRGDGPISARFESTSFLSLDELSQCFGLPSSVSVIAAISKYSGSASVYDAGGVLVGSFDILRDTAATTVAQQLYPASGKWENTVSLVGGYVVTNVPSSVYADSSLLFGGTPEPLRAEIRLDQSGLARRRDVDSLGVVSWSVC</sequence>
<reference evidence="1 2" key="1">
    <citation type="journal article" date="2009" name="Virology">
        <title>Genomic analysis of the smallest giant virus--Feldmannia sp. virus 158.</title>
        <authorList>
            <person name="Schroeder D.C."/>
            <person name="Park Y."/>
            <person name="Yoon H.M."/>
            <person name="Lee Y.S."/>
            <person name="Kang S.W."/>
            <person name="Meints R.H."/>
            <person name="Ivey R.G."/>
            <person name="Choi T.J."/>
        </authorList>
    </citation>
    <scope>NUCLEOTIDE SEQUENCE [LARGE SCALE GENOMIC DNA]</scope>
    <source>
        <strain evidence="1">FsV-158</strain>
    </source>
</reference>
<accession>B5LWA0</accession>
<dbReference type="KEGG" id="vg:6804794"/>
<proteinExistence type="predicted"/>
<dbReference type="RefSeq" id="YP_002154633.1">
    <property type="nucleotide sequence ID" value="NC_011183.1"/>
</dbReference>
<dbReference type="EMBL" id="EU916176">
    <property type="protein sequence ID" value="ACH46763.1"/>
    <property type="molecule type" value="Genomic_DNA"/>
</dbReference>
<protein>
    <submittedName>
        <fullName evidence="1">Uncharacterized protein</fullName>
    </submittedName>
</protein>
<dbReference type="Proteomes" id="UP000204092">
    <property type="component" value="Segment"/>
</dbReference>
<evidence type="ECO:0000313" key="2">
    <source>
        <dbReference type="Proteomes" id="UP000204092"/>
    </source>
</evidence>
<name>B5LWA0_9PHYC</name>
<keyword evidence="2" id="KW-1185">Reference proteome</keyword>
<evidence type="ECO:0000313" key="1">
    <source>
        <dbReference type="EMBL" id="ACH46763.1"/>
    </source>
</evidence>
<organism evidence="1 2">
    <name type="scientific">Feldmannia species virus</name>
    <dbReference type="NCBI Taxonomy" id="39420"/>
    <lineage>
        <taxon>Viruses</taxon>
        <taxon>Varidnaviria</taxon>
        <taxon>Bamfordvirae</taxon>
        <taxon>Nucleocytoviricota</taxon>
        <taxon>Megaviricetes</taxon>
        <taxon>Algavirales</taxon>
        <taxon>Phycodnaviridae</taxon>
        <taxon>Phaeovirus</taxon>
        <taxon>Phaeovirus feldmanniae</taxon>
    </lineage>
</organism>
<dbReference type="GeneID" id="6804794"/>